<dbReference type="InterPro" id="IPR037225">
    <property type="entry name" value="Nuo51_FMN-bd_sf"/>
</dbReference>
<dbReference type="PANTHER" id="PTHR11780:SF10">
    <property type="entry name" value="NADH DEHYDROGENASE [UBIQUINONE] FLAVOPROTEIN 1, MITOCHONDRIAL"/>
    <property type="match status" value="1"/>
</dbReference>
<accession>A0ABM7GSZ4</accession>
<evidence type="ECO:0000313" key="7">
    <source>
        <dbReference type="Proteomes" id="UP000289555"/>
    </source>
</evidence>
<evidence type="ECO:0000256" key="1">
    <source>
        <dbReference type="ARBA" id="ARBA00022485"/>
    </source>
</evidence>
<dbReference type="InterPro" id="IPR050837">
    <property type="entry name" value="ComplexI_51kDa_subunit"/>
</dbReference>
<dbReference type="SUPFAM" id="SSF142019">
    <property type="entry name" value="Nqo1 FMN-binding domain-like"/>
    <property type="match status" value="1"/>
</dbReference>
<evidence type="ECO:0000256" key="2">
    <source>
        <dbReference type="ARBA" id="ARBA00022723"/>
    </source>
</evidence>
<evidence type="ECO:0000256" key="3">
    <source>
        <dbReference type="ARBA" id="ARBA00023004"/>
    </source>
</evidence>
<proteinExistence type="predicted"/>
<evidence type="ECO:0000313" key="6">
    <source>
        <dbReference type="EMBL" id="BBI54225.1"/>
    </source>
</evidence>
<evidence type="ECO:0000259" key="5">
    <source>
        <dbReference type="Pfam" id="PF01512"/>
    </source>
</evidence>
<dbReference type="Gene3D" id="3.40.50.11540">
    <property type="entry name" value="NADH-ubiquinone oxidoreductase 51kDa subunit"/>
    <property type="match status" value="1"/>
</dbReference>
<dbReference type="PROSITE" id="PS00644">
    <property type="entry name" value="COMPLEX1_51K_1"/>
    <property type="match status" value="1"/>
</dbReference>
<name>A0ABM7GSZ4_9GAMM</name>
<keyword evidence="4" id="KW-0411">Iron-sulfur</keyword>
<keyword evidence="3" id="KW-0408">Iron</keyword>
<sequence length="78" mass="8336">MVSSWAVEAEALYIYLRDEYPALHGVLREAIGELEAAGLVAPGYVVLRRGAGAYICGEESAMIESLEGKPGPATARRL</sequence>
<feature type="domain" description="NADH-ubiquinone oxidoreductase 51kDa subunit FMN-binding" evidence="5">
    <location>
        <begin position="4"/>
        <end position="74"/>
    </location>
</feature>
<keyword evidence="2" id="KW-0479">Metal-binding</keyword>
<organism evidence="6 7">
    <name type="scientific">Vreelandella olivaria</name>
    <dbReference type="NCBI Taxonomy" id="390919"/>
    <lineage>
        <taxon>Bacteria</taxon>
        <taxon>Pseudomonadati</taxon>
        <taxon>Pseudomonadota</taxon>
        <taxon>Gammaproteobacteria</taxon>
        <taxon>Oceanospirillales</taxon>
        <taxon>Halomonadaceae</taxon>
        <taxon>Vreelandella</taxon>
    </lineage>
</organism>
<dbReference type="Pfam" id="PF01512">
    <property type="entry name" value="Complex1_51K"/>
    <property type="match status" value="1"/>
</dbReference>
<keyword evidence="1" id="KW-0004">4Fe-4S</keyword>
<keyword evidence="7" id="KW-1185">Reference proteome</keyword>
<protein>
    <recommendedName>
        <fullName evidence="5">NADH-ubiquinone oxidoreductase 51kDa subunit FMN-binding domain-containing protein</fullName>
    </recommendedName>
</protein>
<dbReference type="PANTHER" id="PTHR11780">
    <property type="entry name" value="NADH-UBIQUINONE OXIDOREDUCTASE FLAVOPROTEIN 1 NDUFV1"/>
    <property type="match status" value="1"/>
</dbReference>
<evidence type="ECO:0000256" key="4">
    <source>
        <dbReference type="ARBA" id="ARBA00023014"/>
    </source>
</evidence>
<dbReference type="EMBL" id="AP019416">
    <property type="protein sequence ID" value="BBI54225.1"/>
    <property type="molecule type" value="Genomic_DNA"/>
</dbReference>
<dbReference type="Proteomes" id="UP000289555">
    <property type="component" value="Chromosome"/>
</dbReference>
<dbReference type="InterPro" id="IPR011538">
    <property type="entry name" value="Nuo51_FMN-bd"/>
</dbReference>
<dbReference type="InterPro" id="IPR001949">
    <property type="entry name" value="NADH-UbQ_OxRdtase_51kDa_CS"/>
</dbReference>
<gene>
    <name evidence="6" type="ORF">HORIV_66460</name>
</gene>
<reference evidence="7" key="1">
    <citation type="journal article" date="2019" name="Microbiol. Resour. Announc.">
        <title>Complete Genome Sequence of Halomonas olivaria, a Moderately Halophilic Bacterium Isolated from Olive Processing Effluents, Obtained by Nanopore Sequencing.</title>
        <authorList>
            <person name="Nagata S."/>
            <person name="Ii K.M."/>
            <person name="Tsukimi T."/>
            <person name="Miura M.C."/>
            <person name="Galipon J."/>
            <person name="Arakawa K."/>
        </authorList>
    </citation>
    <scope>NUCLEOTIDE SEQUENCE [LARGE SCALE GENOMIC DNA]</scope>
    <source>
        <strain evidence="7">TYRC17</strain>
    </source>
</reference>